<organism evidence="2 3">
    <name type="scientific">Bacteroides vicugnae</name>
    <dbReference type="NCBI Taxonomy" id="3037989"/>
    <lineage>
        <taxon>Bacteria</taxon>
        <taxon>Pseudomonadati</taxon>
        <taxon>Bacteroidota</taxon>
        <taxon>Bacteroidia</taxon>
        <taxon>Bacteroidales</taxon>
        <taxon>Bacteroidaceae</taxon>
        <taxon>Bacteroides</taxon>
    </lineage>
</organism>
<dbReference type="InterPro" id="IPR050128">
    <property type="entry name" value="Sulfate_adenylyltrnsfr_sub2"/>
</dbReference>
<protein>
    <submittedName>
        <fullName evidence="2">Phosphoadenosine phosphosulfate reductase family protein</fullName>
    </submittedName>
</protein>
<dbReference type="RefSeq" id="WP_322019503.1">
    <property type="nucleotide sequence ID" value="NZ_JARZAK010000005.1"/>
</dbReference>
<dbReference type="PANTHER" id="PTHR43196">
    <property type="entry name" value="SULFATE ADENYLYLTRANSFERASE SUBUNIT 2"/>
    <property type="match status" value="1"/>
</dbReference>
<sequence>MELIEKIDRSIKLLKSIKSDEIELSYSGGKDSDVILELAKMADIRYRAIYKKTTIDPAGTIKHCRENGVEIREPKIRFFDLIKQNGFPTRRARFCCEDLKEYKILDNAIQGIRRCESVKRMKRYKEPIVCRIYGNKKNHVNVVLPILEWTDRDISDFIAMQNIQCHPLYYDANGHFNVKKRLGCRGCPLQADNGLSDFKETPNLVKAWINAGQEWWDKPREKPPKCHSKFESIYDLFVHNVFFNSYESFSIAKEGAFGKMDCKEALESYFKIKL</sequence>
<dbReference type="EMBL" id="JARZAK010000005">
    <property type="protein sequence ID" value="MDY7258127.1"/>
    <property type="molecule type" value="Genomic_DNA"/>
</dbReference>
<feature type="domain" description="Phosphoadenosine phosphosulphate reductase" evidence="1">
    <location>
        <begin position="23"/>
        <end position="188"/>
    </location>
</feature>
<dbReference type="Proteomes" id="UP001292913">
    <property type="component" value="Unassembled WGS sequence"/>
</dbReference>
<evidence type="ECO:0000259" key="1">
    <source>
        <dbReference type="Pfam" id="PF01507"/>
    </source>
</evidence>
<proteinExistence type="predicted"/>
<name>A0ABU5HRC5_9BACE</name>
<gene>
    <name evidence="2" type="ORF">QHG74_10395</name>
</gene>
<reference evidence="2 3" key="1">
    <citation type="submission" date="2023-04" db="EMBL/GenBank/DDBJ databases">
        <title>Bacteroides pacosi sp. nov., isolated from the fecal material of an alpaca.</title>
        <authorList>
            <person name="Miller S."/>
            <person name="Hendry M."/>
            <person name="King J."/>
            <person name="Sankaranarayanan K."/>
            <person name="Lawson P.A."/>
        </authorList>
    </citation>
    <scope>NUCLEOTIDE SEQUENCE [LARGE SCALE GENOMIC DNA]</scope>
    <source>
        <strain evidence="2 3">A2-P53</strain>
    </source>
</reference>
<dbReference type="InterPro" id="IPR002500">
    <property type="entry name" value="PAPS_reduct_dom"/>
</dbReference>
<keyword evidence="3" id="KW-1185">Reference proteome</keyword>
<evidence type="ECO:0000313" key="3">
    <source>
        <dbReference type="Proteomes" id="UP001292913"/>
    </source>
</evidence>
<dbReference type="Gene3D" id="3.40.50.620">
    <property type="entry name" value="HUPs"/>
    <property type="match status" value="1"/>
</dbReference>
<accession>A0ABU5HRC5</accession>
<dbReference type="SUPFAM" id="SSF52402">
    <property type="entry name" value="Adenine nucleotide alpha hydrolases-like"/>
    <property type="match status" value="1"/>
</dbReference>
<dbReference type="PANTHER" id="PTHR43196:SF2">
    <property type="entry name" value="PHOSPHOADENOSINE PHOSPHOSULFATE REDUCTASE"/>
    <property type="match status" value="1"/>
</dbReference>
<comment type="caution">
    <text evidence="2">The sequence shown here is derived from an EMBL/GenBank/DDBJ whole genome shotgun (WGS) entry which is preliminary data.</text>
</comment>
<evidence type="ECO:0000313" key="2">
    <source>
        <dbReference type="EMBL" id="MDY7258127.1"/>
    </source>
</evidence>
<dbReference type="InterPro" id="IPR014729">
    <property type="entry name" value="Rossmann-like_a/b/a_fold"/>
</dbReference>
<dbReference type="Pfam" id="PF01507">
    <property type="entry name" value="PAPS_reduct"/>
    <property type="match status" value="1"/>
</dbReference>